<dbReference type="AlphaFoldDB" id="A0A430HMS3"/>
<gene>
    <name evidence="1" type="ORF">EJB06_11015</name>
</gene>
<dbReference type="Proteomes" id="UP000278085">
    <property type="component" value="Unassembled WGS sequence"/>
</dbReference>
<evidence type="ECO:0000313" key="1">
    <source>
        <dbReference type="EMBL" id="RSZ58866.1"/>
    </source>
</evidence>
<evidence type="ECO:0000313" key="2">
    <source>
        <dbReference type="Proteomes" id="UP000278085"/>
    </source>
</evidence>
<dbReference type="RefSeq" id="WP_126074072.1">
    <property type="nucleotide sequence ID" value="NZ_CP051166.1"/>
</dbReference>
<dbReference type="OrthoDB" id="8878828at2"/>
<reference evidence="1 2" key="1">
    <citation type="submission" date="2018-12" db="EMBL/GenBank/DDBJ databases">
        <authorList>
            <person name="Yang E."/>
        </authorList>
    </citation>
    <scope>NUCLEOTIDE SEQUENCE [LARGE SCALE GENOMIC DNA]</scope>
    <source>
        <strain evidence="1 2">SOD</strain>
    </source>
</reference>
<sequence>MAAEAFIIDENGLKKFGGDALIDALKVGNNHNSKFTKAQATEFAKYWEVVAHKENSKTGFQELFLSAALMIHPPVQKLMN</sequence>
<proteinExistence type="predicted"/>
<name>A0A430HMS3_9BURK</name>
<keyword evidence="2" id="KW-1185">Reference proteome</keyword>
<accession>A0A430HMS3</accession>
<protein>
    <submittedName>
        <fullName evidence="1">Uncharacterized protein</fullName>
    </submittedName>
</protein>
<dbReference type="EMBL" id="RXLQ01000005">
    <property type="protein sequence ID" value="RSZ58866.1"/>
    <property type="molecule type" value="Genomic_DNA"/>
</dbReference>
<comment type="caution">
    <text evidence="1">The sequence shown here is derived from an EMBL/GenBank/DDBJ whole genome shotgun (WGS) entry which is preliminary data.</text>
</comment>
<organism evidence="1 2">
    <name type="scientific">Massilia atriviolacea</name>
    <dbReference type="NCBI Taxonomy" id="2495579"/>
    <lineage>
        <taxon>Bacteria</taxon>
        <taxon>Pseudomonadati</taxon>
        <taxon>Pseudomonadota</taxon>
        <taxon>Betaproteobacteria</taxon>
        <taxon>Burkholderiales</taxon>
        <taxon>Oxalobacteraceae</taxon>
        <taxon>Telluria group</taxon>
        <taxon>Massilia</taxon>
    </lineage>
</organism>